<keyword evidence="3" id="KW-0012">Acyltransferase</keyword>
<evidence type="ECO:0000313" key="4">
    <source>
        <dbReference type="Proteomes" id="UP000629098"/>
    </source>
</evidence>
<dbReference type="GO" id="GO:0016746">
    <property type="term" value="F:acyltransferase activity"/>
    <property type="evidence" value="ECO:0007669"/>
    <property type="project" value="UniProtKB-KW"/>
</dbReference>
<dbReference type="EMBL" id="JACXAE010000025">
    <property type="protein sequence ID" value="MBD2771548.1"/>
    <property type="molecule type" value="Genomic_DNA"/>
</dbReference>
<dbReference type="SUPFAM" id="SSF51161">
    <property type="entry name" value="Trimeric LpxA-like enzymes"/>
    <property type="match status" value="1"/>
</dbReference>
<dbReference type="InterPro" id="IPR001451">
    <property type="entry name" value="Hexapep"/>
</dbReference>
<dbReference type="PANTHER" id="PTHR43300">
    <property type="entry name" value="ACETYLTRANSFERASE"/>
    <property type="match status" value="1"/>
</dbReference>
<dbReference type="PANTHER" id="PTHR43300:SF11">
    <property type="entry name" value="ACETYLTRANSFERASE RV3034C-RELATED"/>
    <property type="match status" value="1"/>
</dbReference>
<evidence type="ECO:0000256" key="2">
    <source>
        <dbReference type="ARBA" id="ARBA00022737"/>
    </source>
</evidence>
<dbReference type="CDD" id="cd04647">
    <property type="entry name" value="LbH_MAT_like"/>
    <property type="match status" value="1"/>
</dbReference>
<dbReference type="InterPro" id="IPR011004">
    <property type="entry name" value="Trimer_LpxA-like_sf"/>
</dbReference>
<dbReference type="GO" id="GO:0043886">
    <property type="term" value="F:structural constituent of carboxysome shell"/>
    <property type="evidence" value="ECO:0007669"/>
    <property type="project" value="UniProtKB-ARBA"/>
</dbReference>
<keyword evidence="2" id="KW-0677">Repeat</keyword>
<dbReference type="Proteomes" id="UP000629098">
    <property type="component" value="Unassembled WGS sequence"/>
</dbReference>
<reference evidence="3" key="1">
    <citation type="submission" date="2020-09" db="EMBL/GenBank/DDBJ databases">
        <title>Iningainema tapete sp. nov. (Scytonemataceae, Cyanobacteria) from greenhouses in central Florida (USA) produces two types of nodularin with biosynthetic potential for microcystin-LR and anabaenopeptins.</title>
        <authorList>
            <person name="Berthold D.E."/>
            <person name="Lefler F.W."/>
            <person name="Huang I.-S."/>
            <person name="Abdulla H."/>
            <person name="Zimba P.V."/>
            <person name="Laughinghouse H.D. IV."/>
        </authorList>
    </citation>
    <scope>NUCLEOTIDE SEQUENCE</scope>
    <source>
        <strain evidence="3">BLCCT55</strain>
    </source>
</reference>
<dbReference type="RefSeq" id="WP_190825837.1">
    <property type="nucleotide sequence ID" value="NZ_CAWPPI010000025.1"/>
</dbReference>
<evidence type="ECO:0000313" key="3">
    <source>
        <dbReference type="EMBL" id="MBD2771548.1"/>
    </source>
</evidence>
<protein>
    <submittedName>
        <fullName evidence="3">Acyltransferase</fullName>
    </submittedName>
</protein>
<dbReference type="InterPro" id="IPR050179">
    <property type="entry name" value="Trans_hexapeptide_repeat"/>
</dbReference>
<dbReference type="PROSITE" id="PS00101">
    <property type="entry name" value="HEXAPEP_TRANSFERASES"/>
    <property type="match status" value="1"/>
</dbReference>
<organism evidence="3 4">
    <name type="scientific">Iningainema tapete BLCC-T55</name>
    <dbReference type="NCBI Taxonomy" id="2748662"/>
    <lineage>
        <taxon>Bacteria</taxon>
        <taxon>Bacillati</taxon>
        <taxon>Cyanobacteriota</taxon>
        <taxon>Cyanophyceae</taxon>
        <taxon>Nostocales</taxon>
        <taxon>Scytonemataceae</taxon>
        <taxon>Iningainema tapete</taxon>
    </lineage>
</organism>
<gene>
    <name evidence="3" type="ORF">ICL16_05315</name>
</gene>
<name>A0A8J6XDL9_9CYAN</name>
<dbReference type="InterPro" id="IPR018357">
    <property type="entry name" value="Hexapep_transf_CS"/>
</dbReference>
<dbReference type="AlphaFoldDB" id="A0A8J6XDL9"/>
<keyword evidence="4" id="KW-1185">Reference proteome</keyword>
<evidence type="ECO:0000256" key="1">
    <source>
        <dbReference type="ARBA" id="ARBA00022679"/>
    </source>
</evidence>
<dbReference type="GO" id="GO:0031470">
    <property type="term" value="C:carboxysome"/>
    <property type="evidence" value="ECO:0007669"/>
    <property type="project" value="UniProtKB-ARBA"/>
</dbReference>
<accession>A0A8J6XDL9</accession>
<comment type="caution">
    <text evidence="3">The sequence shown here is derived from an EMBL/GenBank/DDBJ whole genome shotgun (WGS) entry which is preliminary data.</text>
</comment>
<dbReference type="Pfam" id="PF14602">
    <property type="entry name" value="Hexapep_2"/>
    <property type="match status" value="1"/>
</dbReference>
<dbReference type="Gene3D" id="2.160.10.10">
    <property type="entry name" value="Hexapeptide repeat proteins"/>
    <property type="match status" value="1"/>
</dbReference>
<keyword evidence="1" id="KW-0808">Transferase</keyword>
<sequence>MTQTFRHLNKYNIPGLRTFEYTKIVGIENIEFGTNIIIDDFVFIYAKKKIKIGSYVHIASFTSITGGESFTIGDFSGLSSGVRIFTGSDDFTGCHLGNPTVDEKYRNVHRAPVHIGRYCGIGANSVILPGVTVGEGAVVAAGSVVTKNLEPWGIYVGNRKIGEKDKVAILNNIENFLLETGKNLEKSNNK</sequence>
<proteinExistence type="predicted"/>